<dbReference type="InterPro" id="IPR036052">
    <property type="entry name" value="TrpB-like_PALP_sf"/>
</dbReference>
<evidence type="ECO:0000313" key="7">
    <source>
        <dbReference type="EMBL" id="TDP01247.1"/>
    </source>
</evidence>
<feature type="compositionally biased region" description="Polar residues" evidence="5">
    <location>
        <begin position="1"/>
        <end position="25"/>
    </location>
</feature>
<reference evidence="7 8" key="1">
    <citation type="submission" date="2019-03" db="EMBL/GenBank/DDBJ databases">
        <title>Genomic Encyclopedia of Type Strains, Phase III (KMG-III): the genomes of soil and plant-associated and newly described type strains.</title>
        <authorList>
            <person name="Whitman W."/>
        </authorList>
    </citation>
    <scope>NUCLEOTIDE SEQUENCE [LARGE SCALE GENOMIC DNA]</scope>
    <source>
        <strain evidence="7 8">CECT 7378</strain>
    </source>
</reference>
<dbReference type="GO" id="GO:0036088">
    <property type="term" value="P:D-serine catabolic process"/>
    <property type="evidence" value="ECO:0007669"/>
    <property type="project" value="TreeGrafter"/>
</dbReference>
<feature type="region of interest" description="Disordered" evidence="5">
    <location>
        <begin position="1"/>
        <end position="26"/>
    </location>
</feature>
<sequence>MQMSEQRFSELNLSKEQTEKVQQGSPLLWPNPSYRSDAALSPEVALIHQADARLRRFSSVLTALFPELRGTDGIIESCLVEVCSLFQALNHAGGRLFIKGDHQLPVAGSIKARGGIHEVLHFAESLALSEGIIECTDSDYAAFLSEPAKTLFAQYTVAVGSTGNLGLSIGIIGAALGFNAVVHMSSDAKNWKKDRLRKRGVQVVEHSADYGAAVEAGRVQSDADPYSYFVDDERSPHLFMGYAVAALRLKAQLEESNIQVDRDHPLFVYLPAGVGGAPGGITFGLKSIFGEHVHCFFAEPVQAPCMLLGLAGAPHSEPTPVYEFGLAVDTDADGLAVGTASQWVCDVTRHLVSGVYTQSDDTLYRDLERLKRLENIEVEPSAAISCSGVEMLNTNSGQTYLKRHGLLDKMESSTHIAWLTGGSFVPAEEYEKYLKLACI</sequence>
<keyword evidence="2 4" id="KW-0663">Pyridoxal phosphate</keyword>
<dbReference type="SUPFAM" id="SSF53686">
    <property type="entry name" value="Tryptophan synthase beta subunit-like PLP-dependent enzymes"/>
    <property type="match status" value="1"/>
</dbReference>
<evidence type="ECO:0000313" key="8">
    <source>
        <dbReference type="Proteomes" id="UP000294656"/>
    </source>
</evidence>
<dbReference type="HAMAP" id="MF_01030">
    <property type="entry name" value="D_Ser_dehydrat"/>
    <property type="match status" value="1"/>
</dbReference>
<evidence type="ECO:0000256" key="2">
    <source>
        <dbReference type="ARBA" id="ARBA00022898"/>
    </source>
</evidence>
<evidence type="ECO:0000256" key="5">
    <source>
        <dbReference type="SAM" id="MobiDB-lite"/>
    </source>
</evidence>
<accession>A0A4R6MI41</accession>
<dbReference type="EC" id="4.3.1.18" evidence="4"/>
<dbReference type="Proteomes" id="UP000294656">
    <property type="component" value="Unassembled WGS sequence"/>
</dbReference>
<evidence type="ECO:0000256" key="1">
    <source>
        <dbReference type="ARBA" id="ARBA00001933"/>
    </source>
</evidence>
<dbReference type="InterPro" id="IPR011780">
    <property type="entry name" value="D_Ser_am_lyase"/>
</dbReference>
<dbReference type="GO" id="GO:0009097">
    <property type="term" value="P:isoleucine biosynthetic process"/>
    <property type="evidence" value="ECO:0007669"/>
    <property type="project" value="TreeGrafter"/>
</dbReference>
<name>A0A4R6MI41_9GAMM</name>
<comment type="catalytic activity">
    <reaction evidence="4">
        <text>D-serine = pyruvate + NH4(+)</text>
        <dbReference type="Rhea" id="RHEA:13977"/>
        <dbReference type="ChEBI" id="CHEBI:15361"/>
        <dbReference type="ChEBI" id="CHEBI:28938"/>
        <dbReference type="ChEBI" id="CHEBI:35247"/>
        <dbReference type="EC" id="4.3.1.18"/>
    </reaction>
</comment>
<feature type="modified residue" description="N6-(pyridoxal phosphate)lysine" evidence="4">
    <location>
        <position position="111"/>
    </location>
</feature>
<feature type="domain" description="Tryptophan synthase beta chain-like PALP" evidence="6">
    <location>
        <begin position="90"/>
        <end position="389"/>
    </location>
</feature>
<dbReference type="RefSeq" id="WP_341777636.1">
    <property type="nucleotide sequence ID" value="NZ_SNXC01000002.1"/>
</dbReference>
<keyword evidence="3 4" id="KW-0456">Lyase</keyword>
<evidence type="ECO:0000256" key="4">
    <source>
        <dbReference type="HAMAP-Rule" id="MF_01030"/>
    </source>
</evidence>
<comment type="caution">
    <text evidence="7">The sequence shown here is derived from an EMBL/GenBank/DDBJ whole genome shotgun (WGS) entry which is preliminary data.</text>
</comment>
<dbReference type="NCBIfam" id="NF002823">
    <property type="entry name" value="PRK02991.1"/>
    <property type="match status" value="1"/>
</dbReference>
<comment type="similarity">
    <text evidence="4">Belongs to the serine/threonine dehydratase family. DsdA subfamily.</text>
</comment>
<dbReference type="PANTHER" id="PTHR48078:SF9">
    <property type="entry name" value="D-SERINE DEHYDRATASE"/>
    <property type="match status" value="1"/>
</dbReference>
<dbReference type="InterPro" id="IPR001926">
    <property type="entry name" value="TrpB-like_PALP"/>
</dbReference>
<dbReference type="Gene3D" id="3.40.50.1100">
    <property type="match status" value="2"/>
</dbReference>
<dbReference type="EMBL" id="SNXC01000002">
    <property type="protein sequence ID" value="TDP01247.1"/>
    <property type="molecule type" value="Genomic_DNA"/>
</dbReference>
<dbReference type="GO" id="GO:0016836">
    <property type="term" value="F:hydro-lyase activity"/>
    <property type="evidence" value="ECO:0007669"/>
    <property type="project" value="UniProtKB-UniRule"/>
</dbReference>
<dbReference type="GO" id="GO:0008721">
    <property type="term" value="F:D-serine ammonia-lyase activity"/>
    <property type="evidence" value="ECO:0007669"/>
    <property type="project" value="UniProtKB-EC"/>
</dbReference>
<keyword evidence="8" id="KW-1185">Reference proteome</keyword>
<dbReference type="PANTHER" id="PTHR48078">
    <property type="entry name" value="THREONINE DEHYDRATASE, MITOCHONDRIAL-RELATED"/>
    <property type="match status" value="1"/>
</dbReference>
<evidence type="ECO:0000256" key="3">
    <source>
        <dbReference type="ARBA" id="ARBA00023239"/>
    </source>
</evidence>
<dbReference type="AlphaFoldDB" id="A0A4R6MI41"/>
<dbReference type="Pfam" id="PF00291">
    <property type="entry name" value="PALP"/>
    <property type="match status" value="1"/>
</dbReference>
<proteinExistence type="inferred from homology"/>
<protein>
    <recommendedName>
        <fullName evidence="4">Probable D-serine dehydratase</fullName>
        <ecNumber evidence="4">4.3.1.18</ecNumber>
    </recommendedName>
    <alternativeName>
        <fullName evidence="4">D-serine deaminase</fullName>
        <shortName evidence="4">DSD</shortName>
    </alternativeName>
</protein>
<evidence type="ECO:0000259" key="6">
    <source>
        <dbReference type="Pfam" id="PF00291"/>
    </source>
</evidence>
<organism evidence="7 8">
    <name type="scientific">Marinomonas balearica</name>
    <dbReference type="NCBI Taxonomy" id="491947"/>
    <lineage>
        <taxon>Bacteria</taxon>
        <taxon>Pseudomonadati</taxon>
        <taxon>Pseudomonadota</taxon>
        <taxon>Gammaproteobacteria</taxon>
        <taxon>Oceanospirillales</taxon>
        <taxon>Oceanospirillaceae</taxon>
        <taxon>Marinomonas</taxon>
    </lineage>
</organism>
<dbReference type="GO" id="GO:0030170">
    <property type="term" value="F:pyridoxal phosphate binding"/>
    <property type="evidence" value="ECO:0007669"/>
    <property type="project" value="InterPro"/>
</dbReference>
<dbReference type="InterPro" id="IPR050147">
    <property type="entry name" value="Ser/Thr_Dehydratase"/>
</dbReference>
<gene>
    <name evidence="4" type="primary">dsdA</name>
    <name evidence="7" type="ORF">DFP79_0149</name>
</gene>
<dbReference type="NCBIfam" id="TIGR02035">
    <property type="entry name" value="D_Ser_am_lyase"/>
    <property type="match status" value="1"/>
</dbReference>
<comment type="cofactor">
    <cofactor evidence="1 4">
        <name>pyridoxal 5'-phosphate</name>
        <dbReference type="ChEBI" id="CHEBI:597326"/>
    </cofactor>
</comment>